<gene>
    <name evidence="1" type="ORF">ML536_20055</name>
</gene>
<sequence length="124" mass="14062">MSDIADEMLDICAQVAVLQTWMEAVKGGLQEMTPKGADFYSESLNGIRTELENLAFTARRREREMRQYGRMATDALLQVREIRADSFPQAPMAPVAELPEEVIRFPGKLDRDIYRQNRRPGGAS</sequence>
<protein>
    <submittedName>
        <fullName evidence="1">Uncharacterized protein</fullName>
    </submittedName>
</protein>
<evidence type="ECO:0000313" key="1">
    <source>
        <dbReference type="EMBL" id="MCI0129133.1"/>
    </source>
</evidence>
<dbReference type="RefSeq" id="WP_281737098.1">
    <property type="nucleotide sequence ID" value="NZ_JAKETQ010000004.1"/>
</dbReference>
<comment type="caution">
    <text evidence="1">The sequence shown here is derived from an EMBL/GenBank/DDBJ whole genome shotgun (WGS) entry which is preliminary data.</text>
</comment>
<organism evidence="1 2">
    <name type="scientific">Paradevosia shaoguanensis</name>
    <dbReference type="NCBI Taxonomy" id="1335043"/>
    <lineage>
        <taxon>Bacteria</taxon>
        <taxon>Pseudomonadati</taxon>
        <taxon>Pseudomonadota</taxon>
        <taxon>Alphaproteobacteria</taxon>
        <taxon>Hyphomicrobiales</taxon>
        <taxon>Devosiaceae</taxon>
        <taxon>Paradevosia</taxon>
    </lineage>
</organism>
<dbReference type="EMBL" id="JALAZD010000004">
    <property type="protein sequence ID" value="MCI0129133.1"/>
    <property type="molecule type" value="Genomic_DNA"/>
</dbReference>
<dbReference type="AlphaFoldDB" id="A0AA41UCY9"/>
<keyword evidence="2" id="KW-1185">Reference proteome</keyword>
<dbReference type="Proteomes" id="UP001156140">
    <property type="component" value="Unassembled WGS sequence"/>
</dbReference>
<proteinExistence type="predicted"/>
<reference evidence="1" key="1">
    <citation type="submission" date="2022-03" db="EMBL/GenBank/DDBJ databases">
        <title>The complete genome sequence of a Methyloterrigena soli.</title>
        <authorList>
            <person name="Zi Z."/>
        </authorList>
    </citation>
    <scope>NUCLEOTIDE SEQUENCE</scope>
    <source>
        <strain evidence="1">M48</strain>
    </source>
</reference>
<evidence type="ECO:0000313" key="2">
    <source>
        <dbReference type="Proteomes" id="UP001156140"/>
    </source>
</evidence>
<name>A0AA41UCY9_9HYPH</name>
<accession>A0AA41UCY9</accession>